<dbReference type="InterPro" id="IPR026817">
    <property type="entry name" value="Ect2"/>
</dbReference>
<protein>
    <submittedName>
        <fullName evidence="3">Protein ECT2-like</fullName>
    </submittedName>
</protein>
<dbReference type="GeneID" id="102801666"/>
<dbReference type="Pfam" id="PF21242">
    <property type="entry name" value="ECT2_PH"/>
    <property type="match status" value="1"/>
</dbReference>
<evidence type="ECO:0000313" key="3">
    <source>
        <dbReference type="RefSeq" id="XP_006814790.1"/>
    </source>
</evidence>
<dbReference type="Proteomes" id="UP000694865">
    <property type="component" value="Unplaced"/>
</dbReference>
<dbReference type="InterPro" id="IPR049395">
    <property type="entry name" value="ECT2_PH"/>
</dbReference>
<keyword evidence="2" id="KW-1185">Reference proteome</keyword>
<gene>
    <name evidence="3" type="primary">LOC102801666</name>
</gene>
<accession>A0ABM0M449</accession>
<sequence>ICKRRSKIVNTYRSPASLTVKALQKGYKHLELLSLSHIRRVLDINETEDCQNAFAILVRPIDGLDRTDRIYMFMLTGEDQNKSTWLKTLCKHMANTTCKADSENFLTQIDPQELEISKSDFDVGKFGRAIRVARKATKKVGRTFSFNKTPRRIVQRAKSVMSTSMSPLVMNNPTTSCRTVTPKRDEMMGARLASSSSLKYAYLVTELLLSPRKKKK</sequence>
<reference evidence="3" key="1">
    <citation type="submission" date="2025-08" db="UniProtKB">
        <authorList>
            <consortium name="RefSeq"/>
        </authorList>
    </citation>
    <scope>IDENTIFICATION</scope>
    <source>
        <tissue evidence="3">Testes</tissue>
    </source>
</reference>
<evidence type="ECO:0000313" key="2">
    <source>
        <dbReference type="Proteomes" id="UP000694865"/>
    </source>
</evidence>
<evidence type="ECO:0000259" key="1">
    <source>
        <dbReference type="Pfam" id="PF21242"/>
    </source>
</evidence>
<dbReference type="PANTHER" id="PTHR16777">
    <property type="entry name" value="PROTEIN ECT2"/>
    <property type="match status" value="1"/>
</dbReference>
<feature type="domain" description="ECT2 PH" evidence="1">
    <location>
        <begin position="1"/>
        <end position="94"/>
    </location>
</feature>
<dbReference type="RefSeq" id="XP_006814790.1">
    <property type="nucleotide sequence ID" value="XM_006814727.1"/>
</dbReference>
<organism evidence="2 3">
    <name type="scientific">Saccoglossus kowalevskii</name>
    <name type="common">Acorn worm</name>
    <dbReference type="NCBI Taxonomy" id="10224"/>
    <lineage>
        <taxon>Eukaryota</taxon>
        <taxon>Metazoa</taxon>
        <taxon>Hemichordata</taxon>
        <taxon>Enteropneusta</taxon>
        <taxon>Harrimaniidae</taxon>
        <taxon>Saccoglossus</taxon>
    </lineage>
</organism>
<dbReference type="PANTHER" id="PTHR16777:SF2">
    <property type="entry name" value="PROTEIN ECT2"/>
    <property type="match status" value="1"/>
</dbReference>
<name>A0ABM0M449_SACKO</name>
<proteinExistence type="predicted"/>
<feature type="non-terminal residue" evidence="3">
    <location>
        <position position="1"/>
    </location>
</feature>